<dbReference type="Proteomes" id="UP001251528">
    <property type="component" value="Unassembled WGS sequence"/>
</dbReference>
<dbReference type="InterPro" id="IPR015421">
    <property type="entry name" value="PyrdxlP-dep_Trfase_major"/>
</dbReference>
<dbReference type="PIRSF" id="PIRSF000521">
    <property type="entry name" value="Transaminase_4ab_Lys_Orn"/>
    <property type="match status" value="1"/>
</dbReference>
<comment type="cofactor">
    <cofactor evidence="1">
        <name>pyridoxal 5'-phosphate</name>
        <dbReference type="ChEBI" id="CHEBI:597326"/>
    </cofactor>
</comment>
<evidence type="ECO:0000256" key="1">
    <source>
        <dbReference type="ARBA" id="ARBA00001933"/>
    </source>
</evidence>
<dbReference type="EMBL" id="JASWJB010000002">
    <property type="protein sequence ID" value="KAK2616810.1"/>
    <property type="molecule type" value="Genomic_DNA"/>
</dbReference>
<evidence type="ECO:0000256" key="6">
    <source>
        <dbReference type="ARBA" id="ARBA00022679"/>
    </source>
</evidence>
<dbReference type="GO" id="GO:0034386">
    <property type="term" value="F:4-aminobutyrate:2-oxoglutarate transaminase activity"/>
    <property type="evidence" value="ECO:0007669"/>
    <property type="project" value="UniProtKB-EC"/>
</dbReference>
<evidence type="ECO:0000256" key="8">
    <source>
        <dbReference type="ARBA" id="ARBA00030204"/>
    </source>
</evidence>
<name>A0AAJ0D021_9HYPO</name>
<dbReference type="CDD" id="cd00610">
    <property type="entry name" value="OAT_like"/>
    <property type="match status" value="1"/>
</dbReference>
<dbReference type="InterPro" id="IPR004631">
    <property type="entry name" value="4NH2But_aminotransferase_euk"/>
</dbReference>
<accession>A0AAJ0D021</accession>
<organism evidence="12 13">
    <name type="scientific">Conoideocrella luteorostrata</name>
    <dbReference type="NCBI Taxonomy" id="1105319"/>
    <lineage>
        <taxon>Eukaryota</taxon>
        <taxon>Fungi</taxon>
        <taxon>Dikarya</taxon>
        <taxon>Ascomycota</taxon>
        <taxon>Pezizomycotina</taxon>
        <taxon>Sordariomycetes</taxon>
        <taxon>Hypocreomycetidae</taxon>
        <taxon>Hypocreales</taxon>
        <taxon>Clavicipitaceae</taxon>
        <taxon>Conoideocrella</taxon>
    </lineage>
</organism>
<gene>
    <name evidence="12" type="primary">UGA1_1</name>
    <name evidence="12" type="ORF">QQS21_000187</name>
</gene>
<dbReference type="InterPro" id="IPR005814">
    <property type="entry name" value="Aminotrans_3"/>
</dbReference>
<keyword evidence="7 11" id="KW-0663">Pyridoxal phosphate</keyword>
<dbReference type="GO" id="GO:0030170">
    <property type="term" value="F:pyridoxal phosphate binding"/>
    <property type="evidence" value="ECO:0007669"/>
    <property type="project" value="InterPro"/>
</dbReference>
<proteinExistence type="inferred from homology"/>
<dbReference type="EC" id="2.6.1.19" evidence="3"/>
<evidence type="ECO:0000256" key="11">
    <source>
        <dbReference type="RuleBase" id="RU003560"/>
    </source>
</evidence>
<dbReference type="Gene3D" id="3.40.640.10">
    <property type="entry name" value="Type I PLP-dependent aspartate aminotransferase-like (Major domain)"/>
    <property type="match status" value="1"/>
</dbReference>
<comment type="catalytic activity">
    <reaction evidence="10">
        <text>4-aminobutanoate + 2-oxoglutarate = succinate semialdehyde + L-glutamate</text>
        <dbReference type="Rhea" id="RHEA:23352"/>
        <dbReference type="ChEBI" id="CHEBI:16810"/>
        <dbReference type="ChEBI" id="CHEBI:29985"/>
        <dbReference type="ChEBI" id="CHEBI:57706"/>
        <dbReference type="ChEBI" id="CHEBI:59888"/>
        <dbReference type="EC" id="2.6.1.19"/>
    </reaction>
</comment>
<dbReference type="InterPro" id="IPR015422">
    <property type="entry name" value="PyrdxlP-dep_Trfase_small"/>
</dbReference>
<keyword evidence="6" id="KW-0808">Transferase</keyword>
<evidence type="ECO:0000256" key="4">
    <source>
        <dbReference type="ARBA" id="ARBA00018543"/>
    </source>
</evidence>
<evidence type="ECO:0000313" key="12">
    <source>
        <dbReference type="EMBL" id="KAK2616810.1"/>
    </source>
</evidence>
<protein>
    <recommendedName>
        <fullName evidence="4">4-aminobutyrate aminotransferase</fullName>
        <ecNumber evidence="3">2.6.1.19</ecNumber>
    </recommendedName>
    <alternativeName>
        <fullName evidence="9">GABA aminotransferase</fullName>
    </alternativeName>
    <alternativeName>
        <fullName evidence="8">Gamma-amino-N-butyrate transaminase</fullName>
    </alternativeName>
</protein>
<dbReference type="Pfam" id="PF00202">
    <property type="entry name" value="Aminotran_3"/>
    <property type="match status" value="1"/>
</dbReference>
<evidence type="ECO:0000256" key="10">
    <source>
        <dbReference type="ARBA" id="ARBA00048021"/>
    </source>
</evidence>
<dbReference type="InterPro" id="IPR015424">
    <property type="entry name" value="PyrdxlP-dep_Trfase"/>
</dbReference>
<dbReference type="PANTHER" id="PTHR43206">
    <property type="entry name" value="AMINOTRANSFERASE"/>
    <property type="match status" value="1"/>
</dbReference>
<dbReference type="NCBIfam" id="TIGR00699">
    <property type="entry name" value="GABAtrns_euk"/>
    <property type="match status" value="1"/>
</dbReference>
<reference evidence="12" key="1">
    <citation type="submission" date="2023-06" db="EMBL/GenBank/DDBJ databases">
        <title>Conoideocrella luteorostrata (Hypocreales: Clavicipitaceae), a potential biocontrol fungus for elongate hemlock scale in United States Christmas tree production areas.</title>
        <authorList>
            <person name="Barrett H."/>
            <person name="Lovett B."/>
            <person name="Macias A.M."/>
            <person name="Stajich J.E."/>
            <person name="Kasson M.T."/>
        </authorList>
    </citation>
    <scope>NUCLEOTIDE SEQUENCE</scope>
    <source>
        <strain evidence="12">ARSEF 14590</strain>
    </source>
</reference>
<dbReference type="SUPFAM" id="SSF53383">
    <property type="entry name" value="PLP-dependent transferases"/>
    <property type="match status" value="1"/>
</dbReference>
<comment type="caution">
    <text evidence="12">The sequence shown here is derived from an EMBL/GenBank/DDBJ whole genome shotgun (WGS) entry which is preliminary data.</text>
</comment>
<dbReference type="InterPro" id="IPR049704">
    <property type="entry name" value="Aminotrans_3_PPA_site"/>
</dbReference>
<evidence type="ECO:0000256" key="9">
    <source>
        <dbReference type="ARBA" id="ARBA00031787"/>
    </source>
</evidence>
<dbReference type="GO" id="GO:0005739">
    <property type="term" value="C:mitochondrion"/>
    <property type="evidence" value="ECO:0007669"/>
    <property type="project" value="TreeGrafter"/>
</dbReference>
<keyword evidence="13" id="KW-1185">Reference proteome</keyword>
<comment type="similarity">
    <text evidence="2 11">Belongs to the class-III pyridoxal-phosphate-dependent aminotransferase family.</text>
</comment>
<sequence>MNFHLLARSSLAAASKRPISKNVAYRLSAARCLSTSAIPGEPAGPRMVTSPVPGPKVKNGLAKLDKFFDTTSAGLLVDYEKSLGNYLVDADGNQYLDVFAQIASIPLGYNNPRLAQATQTPEMTRAITSRPALGSFPSQDYADLLESGILKAAPKGHTQVFTATTGPDANETAYKAACIWKGTQERGGKEFSQEELTSVMKNQAPGAKKYSILSFKKGFHGRLFGSLSTTRSKAIHKLDVPAFDWPVAPFPQLKYPLEEHEAENRAEEQRCLRETAEILNTADHNIAAIIVEPIQSEGGDNHASPFFFQGLRDLTRENDVLMIVDEVQTGVGATGRMWAHTHWNLSIPPDMVTFSKKAQAAGFYFCRSDLRPDRPYRQFNTWMGDSVRALLFRAIYREIEDSGLINQTAKVGALLYSRIEALQAKYPELVRNLRGKDRGTFIAWDCPKRDQLIALCRSKGVIMGGSGEAAIRLRPMLIFQEHHVNIFLNVLEQTLKELACIKVC</sequence>
<evidence type="ECO:0000256" key="7">
    <source>
        <dbReference type="ARBA" id="ARBA00022898"/>
    </source>
</evidence>
<evidence type="ECO:0000256" key="2">
    <source>
        <dbReference type="ARBA" id="ARBA00008954"/>
    </source>
</evidence>
<evidence type="ECO:0000256" key="3">
    <source>
        <dbReference type="ARBA" id="ARBA00012912"/>
    </source>
</evidence>
<evidence type="ECO:0000256" key="5">
    <source>
        <dbReference type="ARBA" id="ARBA00022576"/>
    </source>
</evidence>
<keyword evidence="5" id="KW-0032">Aminotransferase</keyword>
<dbReference type="PANTHER" id="PTHR43206:SF1">
    <property type="entry name" value="4-AMINOBUTYRATE AMINOTRANSFERASE, MITOCHONDRIAL"/>
    <property type="match status" value="1"/>
</dbReference>
<dbReference type="Gene3D" id="3.90.1150.10">
    <property type="entry name" value="Aspartate Aminotransferase, domain 1"/>
    <property type="match status" value="1"/>
</dbReference>
<dbReference type="PROSITE" id="PS00600">
    <property type="entry name" value="AA_TRANSFER_CLASS_3"/>
    <property type="match status" value="1"/>
</dbReference>
<evidence type="ECO:0000313" key="13">
    <source>
        <dbReference type="Proteomes" id="UP001251528"/>
    </source>
</evidence>
<dbReference type="AlphaFoldDB" id="A0AAJ0D021"/>
<dbReference type="FunFam" id="3.40.640.10:FF:000029">
    <property type="entry name" value="4-aminobutyrate aminotransferase, mitochondrial"/>
    <property type="match status" value="1"/>
</dbReference>
<dbReference type="GO" id="GO:0009450">
    <property type="term" value="P:gamma-aminobutyric acid catabolic process"/>
    <property type="evidence" value="ECO:0007669"/>
    <property type="project" value="TreeGrafter"/>
</dbReference>